<feature type="compositionally biased region" description="Polar residues" evidence="7">
    <location>
        <begin position="359"/>
        <end position="369"/>
    </location>
</feature>
<feature type="transmembrane region" description="Helical" evidence="6">
    <location>
        <begin position="190"/>
        <end position="210"/>
    </location>
</feature>
<feature type="transmembrane region" description="Helical" evidence="6">
    <location>
        <begin position="21"/>
        <end position="41"/>
    </location>
</feature>
<evidence type="ECO:0000256" key="5">
    <source>
        <dbReference type="ARBA" id="ARBA00023136"/>
    </source>
</evidence>
<dbReference type="Proteomes" id="UP000827721">
    <property type="component" value="Unassembled WGS sequence"/>
</dbReference>
<proteinExistence type="inferred from homology"/>
<evidence type="ECO:0000313" key="10">
    <source>
        <dbReference type="Proteomes" id="UP000827721"/>
    </source>
</evidence>
<dbReference type="SUPFAM" id="SSF103481">
    <property type="entry name" value="Multidrug resistance efflux transporter EmrE"/>
    <property type="match status" value="2"/>
</dbReference>
<sequence length="369" mass="41198">MTSHLKAMAFDKCAFSEIRRFKPHLLLILAQMCYTLLYFMTQASFNKGLNPHVYVTYRHIVASLAVFPFAYFLERKVRPKLTLALFLEIFLLSLLGVGLTTNMYFASLRYTSTTFVSSMVNTISSLTFIVAVILRMEIVDVRDPRGIAKILGTIFSLAGVLTMTLYKGPALQSLKGALIHIGNNSAHENWIKGSILTVASCITWSMWYIVQGFTLKKYPAQLSLTMWINCIGAAQSAAFTVLIQHKSAAWLITSTVDIWSIIYGGVVCSGLTIYMQLWCMKQKGPVFVTIFNPLSTIMVAILAYFVVGEKLHMGSILGGAIVIAGLYSLLWGKERDQQCVNTQQQPVLNNDEQKEPRKQISSSAEMEIP</sequence>
<evidence type="ECO:0000256" key="3">
    <source>
        <dbReference type="ARBA" id="ARBA00022692"/>
    </source>
</evidence>
<comment type="subcellular location">
    <subcellularLocation>
        <location evidence="1 6">Membrane</location>
        <topology evidence="1 6">Multi-pass membrane protein</topology>
    </subcellularLocation>
</comment>
<feature type="transmembrane region" description="Helical" evidence="6">
    <location>
        <begin position="286"/>
        <end position="307"/>
    </location>
</feature>
<comment type="similarity">
    <text evidence="2 6">Belongs to the drug/metabolite transporter (DMT) superfamily. Plant drug/metabolite exporter (P-DME) (TC 2.A.7.4) family.</text>
</comment>
<feature type="transmembrane region" description="Helical" evidence="6">
    <location>
        <begin position="112"/>
        <end position="134"/>
    </location>
</feature>
<keyword evidence="4 6" id="KW-1133">Transmembrane helix</keyword>
<gene>
    <name evidence="9" type="ORF">JRO89_XS01G0281400</name>
</gene>
<evidence type="ECO:0000313" key="9">
    <source>
        <dbReference type="EMBL" id="KAH7577656.1"/>
    </source>
</evidence>
<reference evidence="9 10" key="1">
    <citation type="submission" date="2021-02" db="EMBL/GenBank/DDBJ databases">
        <title>Plant Genome Project.</title>
        <authorList>
            <person name="Zhang R.-G."/>
        </authorList>
    </citation>
    <scope>NUCLEOTIDE SEQUENCE [LARGE SCALE GENOMIC DNA]</scope>
    <source>
        <tissue evidence="9">Leaves</tissue>
    </source>
</reference>
<evidence type="ECO:0000259" key="8">
    <source>
        <dbReference type="Pfam" id="PF00892"/>
    </source>
</evidence>
<feature type="transmembrane region" description="Helical" evidence="6">
    <location>
        <begin position="249"/>
        <end position="274"/>
    </location>
</feature>
<feature type="region of interest" description="Disordered" evidence="7">
    <location>
        <begin position="343"/>
        <end position="369"/>
    </location>
</feature>
<evidence type="ECO:0000256" key="1">
    <source>
        <dbReference type="ARBA" id="ARBA00004141"/>
    </source>
</evidence>
<evidence type="ECO:0000256" key="4">
    <source>
        <dbReference type="ARBA" id="ARBA00022989"/>
    </source>
</evidence>
<dbReference type="InterPro" id="IPR000620">
    <property type="entry name" value="EamA_dom"/>
</dbReference>
<keyword evidence="10" id="KW-1185">Reference proteome</keyword>
<feature type="transmembrane region" description="Helical" evidence="6">
    <location>
        <begin position="313"/>
        <end position="331"/>
    </location>
</feature>
<dbReference type="InterPro" id="IPR037185">
    <property type="entry name" value="EmrE-like"/>
</dbReference>
<keyword evidence="3 6" id="KW-0812">Transmembrane</keyword>
<evidence type="ECO:0000256" key="7">
    <source>
        <dbReference type="SAM" id="MobiDB-lite"/>
    </source>
</evidence>
<keyword evidence="5 6" id="KW-0472">Membrane</keyword>
<accession>A0ABQ8ILU6</accession>
<feature type="transmembrane region" description="Helical" evidence="6">
    <location>
        <begin position="85"/>
        <end position="106"/>
    </location>
</feature>
<feature type="domain" description="EamA" evidence="8">
    <location>
        <begin position="192"/>
        <end position="329"/>
    </location>
</feature>
<comment type="caution">
    <text evidence="9">The sequence shown here is derived from an EMBL/GenBank/DDBJ whole genome shotgun (WGS) entry which is preliminary data.</text>
</comment>
<dbReference type="Pfam" id="PF00892">
    <property type="entry name" value="EamA"/>
    <property type="match status" value="2"/>
</dbReference>
<feature type="transmembrane region" description="Helical" evidence="6">
    <location>
        <begin position="146"/>
        <end position="166"/>
    </location>
</feature>
<evidence type="ECO:0000256" key="2">
    <source>
        <dbReference type="ARBA" id="ARBA00007635"/>
    </source>
</evidence>
<dbReference type="InterPro" id="IPR030184">
    <property type="entry name" value="WAT1-related"/>
</dbReference>
<name>A0ABQ8ILU6_9ROSI</name>
<dbReference type="PANTHER" id="PTHR31218">
    <property type="entry name" value="WAT1-RELATED PROTEIN"/>
    <property type="match status" value="1"/>
</dbReference>
<dbReference type="EMBL" id="JAFEMO010000001">
    <property type="protein sequence ID" value="KAH7577656.1"/>
    <property type="molecule type" value="Genomic_DNA"/>
</dbReference>
<feature type="transmembrane region" description="Helical" evidence="6">
    <location>
        <begin position="53"/>
        <end position="73"/>
    </location>
</feature>
<evidence type="ECO:0000256" key="6">
    <source>
        <dbReference type="RuleBase" id="RU363077"/>
    </source>
</evidence>
<protein>
    <recommendedName>
        <fullName evidence="6">WAT1-related protein</fullName>
    </recommendedName>
</protein>
<organism evidence="9 10">
    <name type="scientific">Xanthoceras sorbifolium</name>
    <dbReference type="NCBI Taxonomy" id="99658"/>
    <lineage>
        <taxon>Eukaryota</taxon>
        <taxon>Viridiplantae</taxon>
        <taxon>Streptophyta</taxon>
        <taxon>Embryophyta</taxon>
        <taxon>Tracheophyta</taxon>
        <taxon>Spermatophyta</taxon>
        <taxon>Magnoliopsida</taxon>
        <taxon>eudicotyledons</taxon>
        <taxon>Gunneridae</taxon>
        <taxon>Pentapetalae</taxon>
        <taxon>rosids</taxon>
        <taxon>malvids</taxon>
        <taxon>Sapindales</taxon>
        <taxon>Sapindaceae</taxon>
        <taxon>Xanthoceroideae</taxon>
        <taxon>Xanthoceras</taxon>
    </lineage>
</organism>
<feature type="transmembrane region" description="Helical" evidence="6">
    <location>
        <begin position="222"/>
        <end position="243"/>
    </location>
</feature>
<feature type="domain" description="EamA" evidence="8">
    <location>
        <begin position="24"/>
        <end position="163"/>
    </location>
</feature>